<keyword evidence="1" id="KW-0732">Signal</keyword>
<evidence type="ECO:0000256" key="1">
    <source>
        <dbReference type="SAM" id="SignalP"/>
    </source>
</evidence>
<name>A0A679JF69_VARPD</name>
<feature type="signal peptide" evidence="1">
    <location>
        <begin position="1"/>
        <end position="18"/>
    </location>
</feature>
<gene>
    <name evidence="2" type="ORF">VVAX_06438</name>
</gene>
<reference evidence="2" key="1">
    <citation type="submission" date="2019-12" db="EMBL/GenBank/DDBJ databases">
        <authorList>
            <person name="Cremers G."/>
        </authorList>
    </citation>
    <scope>NUCLEOTIDE SEQUENCE</scope>
    <source>
        <strain evidence="2">Vvax</strain>
    </source>
</reference>
<dbReference type="EMBL" id="LR743508">
    <property type="protein sequence ID" value="CAA2110174.1"/>
    <property type="molecule type" value="Genomic_DNA"/>
</dbReference>
<evidence type="ECO:0000313" key="2">
    <source>
        <dbReference type="EMBL" id="CAA2110174.1"/>
    </source>
</evidence>
<dbReference type="RefSeq" id="WP_339094514.1">
    <property type="nucleotide sequence ID" value="NZ_LR743508.1"/>
</dbReference>
<dbReference type="AlphaFoldDB" id="A0A679JF69"/>
<feature type="chain" id="PRO_5025400065" description="Secreted protein" evidence="1">
    <location>
        <begin position="19"/>
        <end position="87"/>
    </location>
</feature>
<protein>
    <recommendedName>
        <fullName evidence="3">Secreted protein</fullName>
    </recommendedName>
</protein>
<sequence>MTASAAVHSATNAFSRLAAVLPCLALLPQLASCTDATSAPLEPPAAVVAAAPQPGCRQQFPVEFRGISCAGHDYDPVIPYGELYPPR</sequence>
<organism evidence="2">
    <name type="scientific">Variovorax paradoxus</name>
    <dbReference type="NCBI Taxonomy" id="34073"/>
    <lineage>
        <taxon>Bacteria</taxon>
        <taxon>Pseudomonadati</taxon>
        <taxon>Pseudomonadota</taxon>
        <taxon>Betaproteobacteria</taxon>
        <taxon>Burkholderiales</taxon>
        <taxon>Comamonadaceae</taxon>
        <taxon>Variovorax</taxon>
    </lineage>
</organism>
<accession>A0A679JF69</accession>
<evidence type="ECO:0008006" key="3">
    <source>
        <dbReference type="Google" id="ProtNLM"/>
    </source>
</evidence>
<proteinExistence type="predicted"/>